<evidence type="ECO:0000313" key="2">
    <source>
        <dbReference type="Proteomes" id="UP000037136"/>
    </source>
</evidence>
<accession>A0A2A9P6P3</accession>
<protein>
    <submittedName>
        <fullName evidence="1">Uncharacterized protein</fullName>
    </submittedName>
</protein>
<proteinExistence type="predicted"/>
<dbReference type="EMBL" id="LAZP02000562">
    <property type="protein sequence ID" value="PFH56516.1"/>
    <property type="molecule type" value="Genomic_DNA"/>
</dbReference>
<organism evidence="1 2">
    <name type="scientific">Ophiocordyceps unilateralis</name>
    <name type="common">Zombie-ant fungus</name>
    <name type="synonym">Torrubia unilateralis</name>
    <dbReference type="NCBI Taxonomy" id="268505"/>
    <lineage>
        <taxon>Eukaryota</taxon>
        <taxon>Fungi</taxon>
        <taxon>Dikarya</taxon>
        <taxon>Ascomycota</taxon>
        <taxon>Pezizomycotina</taxon>
        <taxon>Sordariomycetes</taxon>
        <taxon>Hypocreomycetidae</taxon>
        <taxon>Hypocreales</taxon>
        <taxon>Ophiocordycipitaceae</taxon>
        <taxon>Ophiocordyceps</taxon>
    </lineage>
</organism>
<name>A0A2A9P6P3_OPHUN</name>
<evidence type="ECO:0000313" key="1">
    <source>
        <dbReference type="EMBL" id="PFH56516.1"/>
    </source>
</evidence>
<sequence>MLLSCMRINRRCCVVIIIIDARKVRRVSGRSSIWQSGAATLSPYARGSRIVSARRRLSHTRPNHSCKSRPERESFREDIYILASYIHTYHHAASMSKEPTELGGH</sequence>
<keyword evidence="2" id="KW-1185">Reference proteome</keyword>
<dbReference type="AlphaFoldDB" id="A0A2A9P6P3"/>
<gene>
    <name evidence="1" type="ORF">XA68_16396</name>
</gene>
<reference evidence="1 2" key="1">
    <citation type="journal article" date="2015" name="BMC Genomics">
        <title>Gene expression during zombie ant biting behavior reflects the complexity underlying fungal parasitic behavioral manipulation.</title>
        <authorList>
            <person name="de Bekker C."/>
            <person name="Ohm R.A."/>
            <person name="Loreto R.G."/>
            <person name="Sebastian A."/>
            <person name="Albert I."/>
            <person name="Merrow M."/>
            <person name="Brachmann A."/>
            <person name="Hughes D.P."/>
        </authorList>
    </citation>
    <scope>NUCLEOTIDE SEQUENCE [LARGE SCALE GENOMIC DNA]</scope>
    <source>
        <strain evidence="1 2">SC16a</strain>
    </source>
</reference>
<reference evidence="1 2" key="2">
    <citation type="journal article" date="2017" name="Sci. Rep.">
        <title>Ant-infecting Ophiocordyceps genomes reveal a high diversity of potential behavioral manipulation genes and a possible major role for enterotoxins.</title>
        <authorList>
            <person name="de Bekker C."/>
            <person name="Ohm R.A."/>
            <person name="Evans H.C."/>
            <person name="Brachmann A."/>
            <person name="Hughes D.P."/>
        </authorList>
    </citation>
    <scope>NUCLEOTIDE SEQUENCE [LARGE SCALE GENOMIC DNA]</scope>
    <source>
        <strain evidence="1 2">SC16a</strain>
    </source>
</reference>
<comment type="caution">
    <text evidence="1">The sequence shown here is derived from an EMBL/GenBank/DDBJ whole genome shotgun (WGS) entry which is preliminary data.</text>
</comment>
<dbReference type="Proteomes" id="UP000037136">
    <property type="component" value="Unassembled WGS sequence"/>
</dbReference>